<organism evidence="2 3">
    <name type="scientific">Mycena sanguinolenta</name>
    <dbReference type="NCBI Taxonomy" id="230812"/>
    <lineage>
        <taxon>Eukaryota</taxon>
        <taxon>Fungi</taxon>
        <taxon>Dikarya</taxon>
        <taxon>Basidiomycota</taxon>
        <taxon>Agaricomycotina</taxon>
        <taxon>Agaricomycetes</taxon>
        <taxon>Agaricomycetidae</taxon>
        <taxon>Agaricales</taxon>
        <taxon>Marasmiineae</taxon>
        <taxon>Mycenaceae</taxon>
        <taxon>Mycena</taxon>
    </lineage>
</organism>
<evidence type="ECO:0000313" key="3">
    <source>
        <dbReference type="Proteomes" id="UP000623467"/>
    </source>
</evidence>
<keyword evidence="3" id="KW-1185">Reference proteome</keyword>
<keyword evidence="1" id="KW-0472">Membrane</keyword>
<protein>
    <submittedName>
        <fullName evidence="2">Uncharacterized protein</fullName>
    </submittedName>
</protein>
<feature type="transmembrane region" description="Helical" evidence="1">
    <location>
        <begin position="12"/>
        <end position="31"/>
    </location>
</feature>
<evidence type="ECO:0000256" key="1">
    <source>
        <dbReference type="SAM" id="Phobius"/>
    </source>
</evidence>
<dbReference type="Proteomes" id="UP000623467">
    <property type="component" value="Unassembled WGS sequence"/>
</dbReference>
<keyword evidence="1" id="KW-1133">Transmembrane helix</keyword>
<proteinExistence type="predicted"/>
<dbReference type="AlphaFoldDB" id="A0A8H7CNQ0"/>
<accession>A0A8H7CNQ0</accession>
<sequence length="191" mass="21137">MGSGGPPELMAFGLAFFPTSLMSATTGFLIYPAPIVRRRTLTTSVAEEHNDNDALRIRLRKVGQTPGPARRCYHLQFSLNSFFTTRYDMEYAILESDGAICDGGVQVGRVRRATQGVNCAGRQEALGRPQKLVAHCTSLAMGWSRYSAKIIMSCNYRTERFLCFIPCFDVSIGYKPSSSRLSPHSLLTTLL</sequence>
<keyword evidence="1" id="KW-0812">Transmembrane</keyword>
<gene>
    <name evidence="2" type="ORF">MSAN_01933400</name>
</gene>
<dbReference type="EMBL" id="JACAZH010000021">
    <property type="protein sequence ID" value="KAF7344515.1"/>
    <property type="molecule type" value="Genomic_DNA"/>
</dbReference>
<evidence type="ECO:0000313" key="2">
    <source>
        <dbReference type="EMBL" id="KAF7344515.1"/>
    </source>
</evidence>
<comment type="caution">
    <text evidence="2">The sequence shown here is derived from an EMBL/GenBank/DDBJ whole genome shotgun (WGS) entry which is preliminary data.</text>
</comment>
<reference evidence="2" key="1">
    <citation type="submission" date="2020-05" db="EMBL/GenBank/DDBJ databases">
        <title>Mycena genomes resolve the evolution of fungal bioluminescence.</title>
        <authorList>
            <person name="Tsai I.J."/>
        </authorList>
    </citation>
    <scope>NUCLEOTIDE SEQUENCE</scope>
    <source>
        <strain evidence="2">160909Yilan</strain>
    </source>
</reference>
<name>A0A8H7CNQ0_9AGAR</name>